<dbReference type="PaxDb" id="44689-DDB0237825"/>
<dbReference type="CDD" id="cd00170">
    <property type="entry name" value="SEC14"/>
    <property type="match status" value="1"/>
</dbReference>
<dbReference type="PhylomeDB" id="Q86JC9"/>
<keyword evidence="3" id="KW-1185">Reference proteome</keyword>
<dbReference type="InterPro" id="IPR001251">
    <property type="entry name" value="CRAL-TRIO_dom"/>
</dbReference>
<dbReference type="SUPFAM" id="SSF52087">
    <property type="entry name" value="CRAL/TRIO domain"/>
    <property type="match status" value="1"/>
</dbReference>
<accession>Q552J6</accession>
<dbReference type="Pfam" id="PF00650">
    <property type="entry name" value="CRAL_TRIO"/>
    <property type="match status" value="1"/>
</dbReference>
<protein>
    <submittedName>
        <fullName evidence="2">Cellular retinaldehyde-binding/triple function domain-containing protein</fullName>
    </submittedName>
</protein>
<reference evidence="2 3" key="1">
    <citation type="journal article" date="2005" name="Nature">
        <title>The genome of the social amoeba Dictyostelium discoideum.</title>
        <authorList>
            <consortium name="The Dictyostelium discoideum Sequencing Consortium"/>
            <person name="Eichinger L."/>
            <person name="Pachebat J.A."/>
            <person name="Glockner G."/>
            <person name="Rajandream M.A."/>
            <person name="Sucgang R."/>
            <person name="Berriman M."/>
            <person name="Song J."/>
            <person name="Olsen R."/>
            <person name="Szafranski K."/>
            <person name="Xu Q."/>
            <person name="Tunggal B."/>
            <person name="Kummerfeld S."/>
            <person name="Madera M."/>
            <person name="Konfortov B.A."/>
            <person name="Rivero F."/>
            <person name="Bankier A.T."/>
            <person name="Lehmann R."/>
            <person name="Hamlin N."/>
            <person name="Davies R."/>
            <person name="Gaudet P."/>
            <person name="Fey P."/>
            <person name="Pilcher K."/>
            <person name="Chen G."/>
            <person name="Saunders D."/>
            <person name="Sodergren E."/>
            <person name="Davis P."/>
            <person name="Kerhornou A."/>
            <person name="Nie X."/>
            <person name="Hall N."/>
            <person name="Anjard C."/>
            <person name="Hemphill L."/>
            <person name="Bason N."/>
            <person name="Farbrother P."/>
            <person name="Desany B."/>
            <person name="Just E."/>
            <person name="Morio T."/>
            <person name="Rost R."/>
            <person name="Churcher C."/>
            <person name="Cooper J."/>
            <person name="Haydock S."/>
            <person name="van Driessche N."/>
            <person name="Cronin A."/>
            <person name="Goodhead I."/>
            <person name="Muzny D."/>
            <person name="Mourier T."/>
            <person name="Pain A."/>
            <person name="Lu M."/>
            <person name="Harper D."/>
            <person name="Lindsay R."/>
            <person name="Hauser H."/>
            <person name="James K."/>
            <person name="Quiles M."/>
            <person name="Madan Babu M."/>
            <person name="Saito T."/>
            <person name="Buchrieser C."/>
            <person name="Wardroper A."/>
            <person name="Felder M."/>
            <person name="Thangavelu M."/>
            <person name="Johnson D."/>
            <person name="Knights A."/>
            <person name="Loulseged H."/>
            <person name="Mungall K."/>
            <person name="Oliver K."/>
            <person name="Price C."/>
            <person name="Quail M.A."/>
            <person name="Urushihara H."/>
            <person name="Hernandez J."/>
            <person name="Rabbinowitsch E."/>
            <person name="Steffen D."/>
            <person name="Sanders M."/>
            <person name="Ma J."/>
            <person name="Kohara Y."/>
            <person name="Sharp S."/>
            <person name="Simmonds M."/>
            <person name="Spiegler S."/>
            <person name="Tivey A."/>
            <person name="Sugano S."/>
            <person name="White B."/>
            <person name="Walker D."/>
            <person name="Woodward J."/>
            <person name="Winckler T."/>
            <person name="Tanaka Y."/>
            <person name="Shaulsky G."/>
            <person name="Schleicher M."/>
            <person name="Weinstock G."/>
            <person name="Rosenthal A."/>
            <person name="Cox E.C."/>
            <person name="Chisholm R.L."/>
            <person name="Gibbs R."/>
            <person name="Loomis W.F."/>
            <person name="Platzer M."/>
            <person name="Kay R.R."/>
            <person name="Williams J."/>
            <person name="Dear P.H."/>
            <person name="Noegel A.A."/>
            <person name="Barrell B."/>
            <person name="Kuspa A."/>
        </authorList>
    </citation>
    <scope>NUCLEOTIDE SEQUENCE [LARGE SCALE GENOMIC DNA]</scope>
    <source>
        <strain evidence="2 3">AX4</strain>
    </source>
</reference>
<dbReference type="InterPro" id="IPR011074">
    <property type="entry name" value="CRAL/TRIO_N_dom"/>
</dbReference>
<dbReference type="VEuPathDB" id="AmoebaDB:DDB_G0275959"/>
<dbReference type="EMBL" id="AAFI02000013">
    <property type="protein sequence ID" value="EAL69436.1"/>
    <property type="molecule type" value="Genomic_DNA"/>
</dbReference>
<evidence type="ECO:0000259" key="1">
    <source>
        <dbReference type="PROSITE" id="PS50191"/>
    </source>
</evidence>
<dbReference type="SMART" id="SM00516">
    <property type="entry name" value="SEC14"/>
    <property type="match status" value="1"/>
</dbReference>
<comment type="caution">
    <text evidence="2">The sequence shown here is derived from an EMBL/GenBank/DDBJ whole genome shotgun (WGS) entry which is preliminary data.</text>
</comment>
<dbReference type="PANTHER" id="PTHR46590">
    <property type="entry name" value="PHOSPHATIDYLINOSITOL TRANSFER PROTEIN CSR1-RELATED"/>
    <property type="match status" value="1"/>
</dbReference>
<dbReference type="SMART" id="SM01100">
    <property type="entry name" value="CRAL_TRIO_N"/>
    <property type="match status" value="1"/>
</dbReference>
<organism evidence="2 3">
    <name type="scientific">Dictyostelium discoideum</name>
    <name type="common">Social amoeba</name>
    <dbReference type="NCBI Taxonomy" id="44689"/>
    <lineage>
        <taxon>Eukaryota</taxon>
        <taxon>Amoebozoa</taxon>
        <taxon>Evosea</taxon>
        <taxon>Eumycetozoa</taxon>
        <taxon>Dictyostelia</taxon>
        <taxon>Dictyosteliales</taxon>
        <taxon>Dictyosteliaceae</taxon>
        <taxon>Dictyostelium</taxon>
    </lineage>
</organism>
<dbReference type="GeneID" id="8620277"/>
<dbReference type="Pfam" id="PF03765">
    <property type="entry name" value="CRAL_TRIO_N"/>
    <property type="match status" value="1"/>
</dbReference>
<evidence type="ECO:0000313" key="3">
    <source>
        <dbReference type="Proteomes" id="UP000002195"/>
    </source>
</evidence>
<dbReference type="InterPro" id="IPR052432">
    <property type="entry name" value="PITP/CRAL-TRIO"/>
</dbReference>
<name>Q86JC9_DICDI</name>
<dbReference type="PANTHER" id="PTHR46590:SF1">
    <property type="entry name" value="PHOSPHATIDYLINOSITOL TRANSFER PROTEIN CSR1"/>
    <property type="match status" value="1"/>
</dbReference>
<dbReference type="SMR" id="Q86JC9"/>
<dbReference type="KEGG" id="ddi:DDB_G0275959"/>
<dbReference type="Gene3D" id="3.40.525.10">
    <property type="entry name" value="CRAL-TRIO lipid binding domain"/>
    <property type="match status" value="1"/>
</dbReference>
<dbReference type="dictyBase" id="DDB_G0275959"/>
<dbReference type="InterPro" id="IPR036865">
    <property type="entry name" value="CRAL-TRIO_dom_sf"/>
</dbReference>
<accession>Q86JC9</accession>
<proteinExistence type="predicted"/>
<dbReference type="GO" id="GO:0015914">
    <property type="term" value="P:phospholipid transport"/>
    <property type="evidence" value="ECO:0000318"/>
    <property type="project" value="GO_Central"/>
</dbReference>
<dbReference type="PROSITE" id="PS50191">
    <property type="entry name" value="CRAL_TRIO"/>
    <property type="match status" value="1"/>
</dbReference>
<dbReference type="OMA" id="IETCTLI"/>
<dbReference type="SUPFAM" id="SSF46938">
    <property type="entry name" value="CRAL/TRIO N-terminal domain"/>
    <property type="match status" value="1"/>
</dbReference>
<dbReference type="HOGENOM" id="CLU_014001_9_3_1"/>
<evidence type="ECO:0000313" key="2">
    <source>
        <dbReference type="EMBL" id="EAL69436.1"/>
    </source>
</evidence>
<gene>
    <name evidence="2" type="ORF">DDB_G0275959</name>
</gene>
<feature type="domain" description="CRAL-TRIO" evidence="1">
    <location>
        <begin position="81"/>
        <end position="239"/>
    </location>
</feature>
<dbReference type="InParanoid" id="Q86JC9"/>
<dbReference type="Proteomes" id="UP000002195">
    <property type="component" value="Unassembled WGS sequence"/>
</dbReference>
<dbReference type="RefSeq" id="XP_643391.1">
    <property type="nucleotide sequence ID" value="XM_638299.1"/>
</dbReference>
<dbReference type="AlphaFoldDB" id="Q86JC9"/>
<dbReference type="InterPro" id="IPR036273">
    <property type="entry name" value="CRAL/TRIO_N_dom_sf"/>
</dbReference>
<sequence>MSGYVGNLSPEQEHQLGIIKSKIAEINDPVVEKEIQQLDDSMTLRFLRARKWNLKDSFDMLYEALKFRATFQDVGVEGITESMVVNELKSGKSYFHGVDKGGRPVCIVKTSRHDSYNRDLNESMRYCVYVMENGKSMLKDGIETCTLIFDMSDFSSKNMDYPLVKFMVELFQKFYPESLQKCLILNAPWIFMGIWHIIKHWLDPNTASKVSFVKTKQLVDYIPKDQLESSYGGTSTFKYTYEGKEVK</sequence>
<dbReference type="GO" id="GO:0008526">
    <property type="term" value="F:phosphatidylinositol transfer activity"/>
    <property type="evidence" value="ECO:0000318"/>
    <property type="project" value="GO_Central"/>
</dbReference>
<dbReference type="eggNOG" id="KOG1470">
    <property type="taxonomic scope" value="Eukaryota"/>
</dbReference>